<keyword evidence="3 10" id="KW-1133">Transmembrane helix</keyword>
<feature type="transmembrane region" description="Helical" evidence="10">
    <location>
        <begin position="346"/>
        <end position="367"/>
    </location>
</feature>
<evidence type="ECO:0000256" key="5">
    <source>
        <dbReference type="ARBA" id="ARBA00023136"/>
    </source>
</evidence>
<dbReference type="InterPro" id="IPR017452">
    <property type="entry name" value="GPCR_Rhodpsn_7TM"/>
</dbReference>
<accession>A0A7E4WC17</accession>
<dbReference type="PANTHER" id="PTHR24243:SF224">
    <property type="entry name" value="G-PROTEIN COUPLED RECEPTOR 19-RELATED"/>
    <property type="match status" value="1"/>
</dbReference>
<evidence type="ECO:0000259" key="11">
    <source>
        <dbReference type="PROSITE" id="PS50262"/>
    </source>
</evidence>
<evidence type="ECO:0000256" key="2">
    <source>
        <dbReference type="ARBA" id="ARBA00022692"/>
    </source>
</evidence>
<evidence type="ECO:0000313" key="12">
    <source>
        <dbReference type="Proteomes" id="UP000492821"/>
    </source>
</evidence>
<keyword evidence="4 8" id="KW-0297">G-protein coupled receptor</keyword>
<evidence type="ECO:0000256" key="3">
    <source>
        <dbReference type="ARBA" id="ARBA00022989"/>
    </source>
</evidence>
<keyword evidence="12" id="KW-1185">Reference proteome</keyword>
<dbReference type="Gene3D" id="1.20.1070.10">
    <property type="entry name" value="Rhodopsin 7-helix transmembrane proteins"/>
    <property type="match status" value="1"/>
</dbReference>
<feature type="transmembrane region" description="Helical" evidence="10">
    <location>
        <begin position="205"/>
        <end position="228"/>
    </location>
</feature>
<dbReference type="SUPFAM" id="SSF81321">
    <property type="entry name" value="Family A G protein-coupled receptor-like"/>
    <property type="match status" value="1"/>
</dbReference>
<comment type="subcellular location">
    <subcellularLocation>
        <location evidence="1">Membrane</location>
        <topology evidence="1">Multi-pass membrane protein</topology>
    </subcellularLocation>
</comment>
<evidence type="ECO:0000256" key="1">
    <source>
        <dbReference type="ARBA" id="ARBA00004141"/>
    </source>
</evidence>
<feature type="transmembrane region" description="Helical" evidence="10">
    <location>
        <begin position="132"/>
        <end position="153"/>
    </location>
</feature>
<feature type="transmembrane region" description="Helical" evidence="10">
    <location>
        <begin position="98"/>
        <end position="120"/>
    </location>
</feature>
<dbReference type="Proteomes" id="UP000492821">
    <property type="component" value="Unassembled WGS sequence"/>
</dbReference>
<keyword evidence="6 8" id="KW-0675">Receptor</keyword>
<evidence type="ECO:0000256" key="8">
    <source>
        <dbReference type="RuleBase" id="RU000688"/>
    </source>
</evidence>
<dbReference type="InterPro" id="IPR000276">
    <property type="entry name" value="GPCR_Rhodpsn"/>
</dbReference>
<dbReference type="PANTHER" id="PTHR24243">
    <property type="entry name" value="G-PROTEIN COUPLED RECEPTOR"/>
    <property type="match status" value="1"/>
</dbReference>
<dbReference type="GO" id="GO:0004930">
    <property type="term" value="F:G protein-coupled receptor activity"/>
    <property type="evidence" value="ECO:0007669"/>
    <property type="project" value="UniProtKB-KW"/>
</dbReference>
<dbReference type="GO" id="GO:0005886">
    <property type="term" value="C:plasma membrane"/>
    <property type="evidence" value="ECO:0007669"/>
    <property type="project" value="TreeGrafter"/>
</dbReference>
<dbReference type="PRINTS" id="PR00237">
    <property type="entry name" value="GPCRRHODOPSN"/>
</dbReference>
<keyword evidence="2 8" id="KW-0812">Transmembrane</keyword>
<organism evidence="12 13">
    <name type="scientific">Panagrellus redivivus</name>
    <name type="common">Microworm</name>
    <dbReference type="NCBI Taxonomy" id="6233"/>
    <lineage>
        <taxon>Eukaryota</taxon>
        <taxon>Metazoa</taxon>
        <taxon>Ecdysozoa</taxon>
        <taxon>Nematoda</taxon>
        <taxon>Chromadorea</taxon>
        <taxon>Rhabditida</taxon>
        <taxon>Tylenchina</taxon>
        <taxon>Panagrolaimomorpha</taxon>
        <taxon>Panagrolaimoidea</taxon>
        <taxon>Panagrolaimidae</taxon>
        <taxon>Panagrellus</taxon>
    </lineage>
</organism>
<dbReference type="Pfam" id="PF00001">
    <property type="entry name" value="7tm_1"/>
    <property type="match status" value="1"/>
</dbReference>
<proteinExistence type="inferred from homology"/>
<comment type="similarity">
    <text evidence="8">Belongs to the G-protein coupled receptor 1 family.</text>
</comment>
<dbReference type="PROSITE" id="PS50262">
    <property type="entry name" value="G_PROTEIN_RECEP_F1_2"/>
    <property type="match status" value="1"/>
</dbReference>
<feature type="domain" description="G-protein coupled receptors family 1 profile" evidence="11">
    <location>
        <begin position="111"/>
        <end position="408"/>
    </location>
</feature>
<reference evidence="13" key="2">
    <citation type="submission" date="2020-10" db="UniProtKB">
        <authorList>
            <consortium name="WormBaseParasite"/>
        </authorList>
    </citation>
    <scope>IDENTIFICATION</scope>
</reference>
<sequence length="493" mass="55109">MASSFRPSPSHRPNFGPTWSPTRFANASNLASTQASIEQSFTDFSTIYANSAIILSQTTSPLPTLMAEYTVPPEPDYEDAATSTVSILNNSYVKLTFMFIYCAVFLSCFLGNITILTIIICHRSFRTMTNFFLANLAVADLLVGIFCVLPNGAHFFSGEHGIWHFGKGMCHTYVMLLNMIPNVSAGILVLMSVERYIAVTRPMAIHLVVTRQLLCASAAGVWILSALMNLPNYMASQYISFTDINGQVSTICTREHYYEFGYNVLQITATVNLIVWYIFPLISLFFIYIRVGIVLHRTTEGNAVARSSQGNSARSALLNRKKPSGPSTDSGRHPAINDAVDGRRRVIKLVVVIVLCFALLSLPRYLYLTWSVWRDANSPRCLNCLTALIQPTTFLLMFVNSGVNPILYALVSTRFRTVIKEYLHRVKVFFRCCENKKEKRAMHLPLRHKTHDSDRVIGGRAFALPKPNMLQTHHGVYSGYSPSDSPVETILLA</sequence>
<evidence type="ECO:0000313" key="13">
    <source>
        <dbReference type="WBParaSite" id="Pan_g9059.t1"/>
    </source>
</evidence>
<evidence type="ECO:0000256" key="4">
    <source>
        <dbReference type="ARBA" id="ARBA00023040"/>
    </source>
</evidence>
<protein>
    <submittedName>
        <fullName evidence="13">G_PROTEIN_RECEP_F1_2 domain-containing protein</fullName>
    </submittedName>
</protein>
<evidence type="ECO:0000256" key="6">
    <source>
        <dbReference type="ARBA" id="ARBA00023170"/>
    </source>
</evidence>
<dbReference type="AlphaFoldDB" id="A0A7E4WC17"/>
<feature type="transmembrane region" description="Helical" evidence="10">
    <location>
        <begin position="264"/>
        <end position="289"/>
    </location>
</feature>
<dbReference type="PROSITE" id="PS00237">
    <property type="entry name" value="G_PROTEIN_RECEP_F1_1"/>
    <property type="match status" value="1"/>
</dbReference>
<keyword evidence="5 10" id="KW-0472">Membrane</keyword>
<keyword evidence="7 8" id="KW-0807">Transducer</keyword>
<evidence type="ECO:0000256" key="9">
    <source>
        <dbReference type="SAM" id="MobiDB-lite"/>
    </source>
</evidence>
<reference evidence="12" key="1">
    <citation type="journal article" date="2013" name="Genetics">
        <title>The draft genome and transcriptome of Panagrellus redivivus are shaped by the harsh demands of a free-living lifestyle.</title>
        <authorList>
            <person name="Srinivasan J."/>
            <person name="Dillman A.R."/>
            <person name="Macchietto M.G."/>
            <person name="Heikkinen L."/>
            <person name="Lakso M."/>
            <person name="Fracchia K.M."/>
            <person name="Antoshechkin I."/>
            <person name="Mortazavi A."/>
            <person name="Wong G."/>
            <person name="Sternberg P.W."/>
        </authorList>
    </citation>
    <scope>NUCLEOTIDE SEQUENCE [LARGE SCALE GENOMIC DNA]</scope>
    <source>
        <strain evidence="12">MT8872</strain>
    </source>
</reference>
<evidence type="ECO:0000256" key="7">
    <source>
        <dbReference type="ARBA" id="ARBA00023224"/>
    </source>
</evidence>
<feature type="transmembrane region" description="Helical" evidence="10">
    <location>
        <begin position="387"/>
        <end position="411"/>
    </location>
</feature>
<dbReference type="WBParaSite" id="Pan_g9059.t1">
    <property type="protein sequence ID" value="Pan_g9059.t1"/>
    <property type="gene ID" value="Pan_g9059"/>
</dbReference>
<name>A0A7E4WC17_PANRE</name>
<feature type="transmembrane region" description="Helical" evidence="10">
    <location>
        <begin position="173"/>
        <end position="193"/>
    </location>
</feature>
<feature type="region of interest" description="Disordered" evidence="9">
    <location>
        <begin position="306"/>
        <end position="336"/>
    </location>
</feature>
<evidence type="ECO:0000256" key="10">
    <source>
        <dbReference type="SAM" id="Phobius"/>
    </source>
</evidence>